<feature type="chain" id="PRO_5046559002" evidence="1">
    <location>
        <begin position="24"/>
        <end position="346"/>
    </location>
</feature>
<dbReference type="SUPFAM" id="SSF56281">
    <property type="entry name" value="Metallo-hydrolase/oxidoreductase"/>
    <property type="match status" value="1"/>
</dbReference>
<sequence length="346" mass="37566">MRLARYILTMALLGTMLTSFIHAEEKEMPGCKETTKEVGAAAAPDAALNVHFLDVGQGDSILVEPEGSGGNLLIDGGMHGSGEEIIDYLEEENIDTLEWVVATHPDVDHIGGLIKVLEEIDVKNVLDSGKEHTTKTYQKYLELMDEQDIPVVKAEAGEYLDTQVAEVQILNGYHDSDVINKSSIVLHLTYGETKVLLTGDAAIENEVEMMEKYDVESDLLKVGHHGADTSTSAQFVEAVDPETAFLSYGENDYGHPSENVVKTLKEAGVELYSTYESGNIEVSLHPQGLNVPEAEPWNGDGKEDTGNSDTIDEIRLDTICGQEGSFETIHGRSAGGGIGRSPSCRR</sequence>
<evidence type="ECO:0000259" key="2">
    <source>
        <dbReference type="SMART" id="SM00849"/>
    </source>
</evidence>
<protein>
    <submittedName>
        <fullName evidence="3">ComEC/Rec2 family competence protein</fullName>
    </submittedName>
</protein>
<dbReference type="CDD" id="cd07731">
    <property type="entry name" value="ComA-like_MBL-fold"/>
    <property type="match status" value="1"/>
</dbReference>
<dbReference type="InterPro" id="IPR036866">
    <property type="entry name" value="RibonucZ/Hydroxyglut_hydro"/>
</dbReference>
<dbReference type="SMART" id="SM00849">
    <property type="entry name" value="Lactamase_B"/>
    <property type="match status" value="1"/>
</dbReference>
<feature type="signal peptide" evidence="1">
    <location>
        <begin position="1"/>
        <end position="23"/>
    </location>
</feature>
<dbReference type="InterPro" id="IPR035681">
    <property type="entry name" value="ComA-like_MBL"/>
</dbReference>
<evidence type="ECO:0000313" key="3">
    <source>
        <dbReference type="EMBL" id="MFD2705212.1"/>
    </source>
</evidence>
<evidence type="ECO:0000313" key="4">
    <source>
        <dbReference type="Proteomes" id="UP001597520"/>
    </source>
</evidence>
<feature type="domain" description="Metallo-beta-lactamase" evidence="2">
    <location>
        <begin position="57"/>
        <end position="248"/>
    </location>
</feature>
<gene>
    <name evidence="3" type="ORF">ACFSUB_07000</name>
</gene>
<dbReference type="Pfam" id="PF00753">
    <property type="entry name" value="Lactamase_B"/>
    <property type="match status" value="1"/>
</dbReference>
<reference evidence="4" key="1">
    <citation type="journal article" date="2019" name="Int. J. Syst. Evol. Microbiol.">
        <title>The Global Catalogue of Microorganisms (GCM) 10K type strain sequencing project: providing services to taxonomists for standard genome sequencing and annotation.</title>
        <authorList>
            <consortium name="The Broad Institute Genomics Platform"/>
            <consortium name="The Broad Institute Genome Sequencing Center for Infectious Disease"/>
            <person name="Wu L."/>
            <person name="Ma J."/>
        </authorList>
    </citation>
    <scope>NUCLEOTIDE SEQUENCE [LARGE SCALE GENOMIC DNA]</scope>
    <source>
        <strain evidence="4">KCTC 33792</strain>
    </source>
</reference>
<accession>A0ABW5T1I0</accession>
<organism evidence="3 4">
    <name type="scientific">Salibacterium lacus</name>
    <dbReference type="NCBI Taxonomy" id="1898109"/>
    <lineage>
        <taxon>Bacteria</taxon>
        <taxon>Bacillati</taxon>
        <taxon>Bacillota</taxon>
        <taxon>Bacilli</taxon>
        <taxon>Bacillales</taxon>
        <taxon>Bacillaceae</taxon>
    </lineage>
</organism>
<dbReference type="EMBL" id="JBHUML010000002">
    <property type="protein sequence ID" value="MFD2705212.1"/>
    <property type="molecule type" value="Genomic_DNA"/>
</dbReference>
<evidence type="ECO:0000256" key="1">
    <source>
        <dbReference type="SAM" id="SignalP"/>
    </source>
</evidence>
<name>A0ABW5T1I0_9BACI</name>
<keyword evidence="4" id="KW-1185">Reference proteome</keyword>
<dbReference type="PANTHER" id="PTHR30619:SF7">
    <property type="entry name" value="BETA-LACTAMASE DOMAIN PROTEIN"/>
    <property type="match status" value="1"/>
</dbReference>
<dbReference type="InterPro" id="IPR001279">
    <property type="entry name" value="Metallo-B-lactamas"/>
</dbReference>
<dbReference type="RefSeq" id="WP_380712473.1">
    <property type="nucleotide sequence ID" value="NZ_JBHUML010000002.1"/>
</dbReference>
<dbReference type="Gene3D" id="3.60.15.10">
    <property type="entry name" value="Ribonuclease Z/Hydroxyacylglutathione hydrolase-like"/>
    <property type="match status" value="1"/>
</dbReference>
<dbReference type="Proteomes" id="UP001597520">
    <property type="component" value="Unassembled WGS sequence"/>
</dbReference>
<proteinExistence type="predicted"/>
<comment type="caution">
    <text evidence="3">The sequence shown here is derived from an EMBL/GenBank/DDBJ whole genome shotgun (WGS) entry which is preliminary data.</text>
</comment>
<dbReference type="InterPro" id="IPR052159">
    <property type="entry name" value="Competence_DNA_uptake"/>
</dbReference>
<dbReference type="PANTHER" id="PTHR30619">
    <property type="entry name" value="DNA INTERNALIZATION/COMPETENCE PROTEIN COMEC/REC2"/>
    <property type="match status" value="1"/>
</dbReference>
<keyword evidence="1" id="KW-0732">Signal</keyword>